<feature type="domain" description="GST N-terminal" evidence="1">
    <location>
        <begin position="2"/>
        <end position="81"/>
    </location>
</feature>
<feature type="domain" description="GST C-terminal" evidence="2">
    <location>
        <begin position="87"/>
        <end position="206"/>
    </location>
</feature>
<dbReference type="Gene3D" id="3.40.30.10">
    <property type="entry name" value="Glutaredoxin"/>
    <property type="match status" value="1"/>
</dbReference>
<dbReference type="Gene3D" id="1.20.1050.10">
    <property type="match status" value="1"/>
</dbReference>
<reference evidence="4" key="1">
    <citation type="submission" date="2017-01" db="EMBL/GenBank/DDBJ databases">
        <title>Genome sequence of Rouxiella sp. ERMR1:05.</title>
        <authorList>
            <person name="Kumar R."/>
            <person name="Singh D."/>
            <person name="Kumar S."/>
        </authorList>
    </citation>
    <scope>NUCLEOTIDE SEQUENCE [LARGE SCALE GENOMIC DNA]</scope>
    <source>
        <strain evidence="4">ERMR1:05</strain>
    </source>
</reference>
<accession>A0A2L1UVF1</accession>
<keyword evidence="4" id="KW-1185">Reference proteome</keyword>
<evidence type="ECO:0000259" key="1">
    <source>
        <dbReference type="PROSITE" id="PS50404"/>
    </source>
</evidence>
<proteinExistence type="predicted"/>
<dbReference type="Pfam" id="PF00043">
    <property type="entry name" value="GST_C"/>
    <property type="match status" value="1"/>
</dbReference>
<dbReference type="CDD" id="cd03206">
    <property type="entry name" value="GST_C_7"/>
    <property type="match status" value="1"/>
</dbReference>
<dbReference type="Pfam" id="PF13417">
    <property type="entry name" value="GST_N_3"/>
    <property type="match status" value="1"/>
</dbReference>
<evidence type="ECO:0000313" key="3">
    <source>
        <dbReference type="EMBL" id="AVF36808.1"/>
    </source>
</evidence>
<organism evidence="3 4">
    <name type="scientific">Rahnella sikkimica</name>
    <dbReference type="NCBI Taxonomy" id="1805933"/>
    <lineage>
        <taxon>Bacteria</taxon>
        <taxon>Pseudomonadati</taxon>
        <taxon>Pseudomonadota</taxon>
        <taxon>Gammaproteobacteria</taxon>
        <taxon>Enterobacterales</taxon>
        <taxon>Yersiniaceae</taxon>
        <taxon>Rahnella</taxon>
    </lineage>
</organism>
<dbReference type="SFLD" id="SFLDS00019">
    <property type="entry name" value="Glutathione_Transferase_(cytos"/>
    <property type="match status" value="1"/>
</dbReference>
<dbReference type="PROSITE" id="PS50404">
    <property type="entry name" value="GST_NTER"/>
    <property type="match status" value="1"/>
</dbReference>
<dbReference type="PROSITE" id="PS50405">
    <property type="entry name" value="GST_CTER"/>
    <property type="match status" value="1"/>
</dbReference>
<dbReference type="SUPFAM" id="SSF52833">
    <property type="entry name" value="Thioredoxin-like"/>
    <property type="match status" value="1"/>
</dbReference>
<protein>
    <submittedName>
        <fullName evidence="3">Glutathione S-transferase</fullName>
    </submittedName>
</protein>
<evidence type="ECO:0000313" key="4">
    <source>
        <dbReference type="Proteomes" id="UP000239197"/>
    </source>
</evidence>
<dbReference type="EMBL" id="CP019062">
    <property type="protein sequence ID" value="AVF36808.1"/>
    <property type="molecule type" value="Genomic_DNA"/>
</dbReference>
<gene>
    <name evidence="3" type="ORF">BV494_18645</name>
</gene>
<evidence type="ECO:0000259" key="2">
    <source>
        <dbReference type="PROSITE" id="PS50405"/>
    </source>
</evidence>
<dbReference type="InterPro" id="IPR036282">
    <property type="entry name" value="Glutathione-S-Trfase_C_sf"/>
</dbReference>
<dbReference type="SFLD" id="SFLDG00358">
    <property type="entry name" value="Main_(cytGST)"/>
    <property type="match status" value="1"/>
</dbReference>
<dbReference type="InterPro" id="IPR004045">
    <property type="entry name" value="Glutathione_S-Trfase_N"/>
</dbReference>
<dbReference type="OrthoDB" id="9797500at2"/>
<dbReference type="PANTHER" id="PTHR44051:SF2">
    <property type="entry name" value="HYPOTHETICAL GLUTATHIONE S-TRANSFERASE LIKE PROTEIN"/>
    <property type="match status" value="1"/>
</dbReference>
<dbReference type="SUPFAM" id="SSF47616">
    <property type="entry name" value="GST C-terminal domain-like"/>
    <property type="match status" value="1"/>
</dbReference>
<dbReference type="InterPro" id="IPR004046">
    <property type="entry name" value="GST_C"/>
</dbReference>
<sequence>MPAIQLFGTPLSGHCHRVTLLLKMLNLPFELKEAGAAERKTEEFSHLNPLQQVPVLVDGEHVITDSNAILVYLVKRYAPDSHWLPEDPLKAAEVQKWLSRAAGEVRSGPASTRMVKQFSAPEPYDYALALTAKFLPQLEKHVETHEFLATDRATIGDLACYSYIAAVPEGGVSLEDYPAIRRWLKRIENLPGFTPLPALPLPERAL</sequence>
<name>A0A2L1UVF1_9GAMM</name>
<dbReference type="InterPro" id="IPR040079">
    <property type="entry name" value="Glutathione_S-Trfase"/>
</dbReference>
<dbReference type="Proteomes" id="UP000239197">
    <property type="component" value="Chromosome"/>
</dbReference>
<dbReference type="AlphaFoldDB" id="A0A2L1UVF1"/>
<dbReference type="InterPro" id="IPR010987">
    <property type="entry name" value="Glutathione-S-Trfase_C-like"/>
</dbReference>
<dbReference type="InterPro" id="IPR036249">
    <property type="entry name" value="Thioredoxin-like_sf"/>
</dbReference>
<dbReference type="RefSeq" id="WP_104924184.1">
    <property type="nucleotide sequence ID" value="NZ_CP019062.1"/>
</dbReference>
<dbReference type="KEGG" id="rox:BV494_18645"/>
<dbReference type="PANTHER" id="PTHR44051">
    <property type="entry name" value="GLUTATHIONE S-TRANSFERASE-RELATED"/>
    <property type="match status" value="1"/>
</dbReference>